<keyword evidence="3" id="KW-1185">Reference proteome</keyword>
<reference evidence="2 3" key="1">
    <citation type="journal article" date="2014" name="Science">
        <title>Plant genetics. Early allopolyploid evolution in the post-Neolithic Brassica napus oilseed genome.</title>
        <authorList>
            <person name="Chalhoub B."/>
            <person name="Denoeud F."/>
            <person name="Liu S."/>
            <person name="Parkin I.A."/>
            <person name="Tang H."/>
            <person name="Wang X."/>
            <person name="Chiquet J."/>
            <person name="Belcram H."/>
            <person name="Tong C."/>
            <person name="Samans B."/>
            <person name="Correa M."/>
            <person name="Da Silva C."/>
            <person name="Just J."/>
            <person name="Falentin C."/>
            <person name="Koh C.S."/>
            <person name="Le Clainche I."/>
            <person name="Bernard M."/>
            <person name="Bento P."/>
            <person name="Noel B."/>
            <person name="Labadie K."/>
            <person name="Alberti A."/>
            <person name="Charles M."/>
            <person name="Arnaud D."/>
            <person name="Guo H."/>
            <person name="Daviaud C."/>
            <person name="Alamery S."/>
            <person name="Jabbari K."/>
            <person name="Zhao M."/>
            <person name="Edger P.P."/>
            <person name="Chelaifa H."/>
            <person name="Tack D."/>
            <person name="Lassalle G."/>
            <person name="Mestiri I."/>
            <person name="Schnel N."/>
            <person name="Le Paslier M.C."/>
            <person name="Fan G."/>
            <person name="Renault V."/>
            <person name="Bayer P.E."/>
            <person name="Golicz A.A."/>
            <person name="Manoli S."/>
            <person name="Lee T.H."/>
            <person name="Thi V.H."/>
            <person name="Chalabi S."/>
            <person name="Hu Q."/>
            <person name="Fan C."/>
            <person name="Tollenaere R."/>
            <person name="Lu Y."/>
            <person name="Battail C."/>
            <person name="Shen J."/>
            <person name="Sidebottom C.H."/>
            <person name="Wang X."/>
            <person name="Canaguier A."/>
            <person name="Chauveau A."/>
            <person name="Berard A."/>
            <person name="Deniot G."/>
            <person name="Guan M."/>
            <person name="Liu Z."/>
            <person name="Sun F."/>
            <person name="Lim Y.P."/>
            <person name="Lyons E."/>
            <person name="Town C.D."/>
            <person name="Bancroft I."/>
            <person name="Wang X."/>
            <person name="Meng J."/>
            <person name="Ma J."/>
            <person name="Pires J.C."/>
            <person name="King G.J."/>
            <person name="Brunel D."/>
            <person name="Delourme R."/>
            <person name="Renard M."/>
            <person name="Aury J.M."/>
            <person name="Adams K.L."/>
            <person name="Batley J."/>
            <person name="Snowdon R.J."/>
            <person name="Tost J."/>
            <person name="Edwards D."/>
            <person name="Zhou Y."/>
            <person name="Hua W."/>
            <person name="Sharpe A.G."/>
            <person name="Paterson A.H."/>
            <person name="Guan C."/>
            <person name="Wincker P."/>
        </authorList>
    </citation>
    <scope>NUCLEOTIDE SEQUENCE [LARGE SCALE GENOMIC DNA]</scope>
    <source>
        <strain evidence="3">cv. Darmor-bzh</strain>
    </source>
</reference>
<dbReference type="Gramene" id="CDY41016">
    <property type="protein sequence ID" value="CDY41016"/>
    <property type="gene ID" value="GSBRNA2T00072308001"/>
</dbReference>
<sequence>MAQIVETTFTAEENNQTLAPVPATKTAMSRWRCQVDASWLETTDGIGMGEVSERRVSQINFESDCQQLVHIIQQKKQCHVLDPELDEVETMKSAFKEFSITFISRLANVRADGLAKNARSRVQISSFVEVKDSLRLPVEASLYETF</sequence>
<protein>
    <submittedName>
        <fullName evidence="2">BnaC05g14740D protein</fullName>
    </submittedName>
</protein>
<dbReference type="Gene3D" id="3.30.420.10">
    <property type="entry name" value="Ribonuclease H-like superfamily/Ribonuclease H"/>
    <property type="match status" value="1"/>
</dbReference>
<dbReference type="PaxDb" id="3708-A0A078HTL0"/>
<dbReference type="InterPro" id="IPR036397">
    <property type="entry name" value="RNaseH_sf"/>
</dbReference>
<dbReference type="GO" id="GO:0003676">
    <property type="term" value="F:nucleic acid binding"/>
    <property type="evidence" value="ECO:0007669"/>
    <property type="project" value="InterPro"/>
</dbReference>
<dbReference type="Pfam" id="PF13456">
    <property type="entry name" value="RVT_3"/>
    <property type="match status" value="1"/>
</dbReference>
<organism evidence="2 3">
    <name type="scientific">Brassica napus</name>
    <name type="common">Rape</name>
    <dbReference type="NCBI Taxonomy" id="3708"/>
    <lineage>
        <taxon>Eukaryota</taxon>
        <taxon>Viridiplantae</taxon>
        <taxon>Streptophyta</taxon>
        <taxon>Embryophyta</taxon>
        <taxon>Tracheophyta</taxon>
        <taxon>Spermatophyta</taxon>
        <taxon>Magnoliopsida</taxon>
        <taxon>eudicotyledons</taxon>
        <taxon>Gunneridae</taxon>
        <taxon>Pentapetalae</taxon>
        <taxon>rosids</taxon>
        <taxon>malvids</taxon>
        <taxon>Brassicales</taxon>
        <taxon>Brassicaceae</taxon>
        <taxon>Brassiceae</taxon>
        <taxon>Brassica</taxon>
    </lineage>
</organism>
<proteinExistence type="predicted"/>
<dbReference type="InterPro" id="IPR002156">
    <property type="entry name" value="RNaseH_domain"/>
</dbReference>
<dbReference type="Proteomes" id="UP000028999">
    <property type="component" value="Unassembled WGS sequence"/>
</dbReference>
<evidence type="ECO:0000259" key="1">
    <source>
        <dbReference type="Pfam" id="PF13456"/>
    </source>
</evidence>
<feature type="domain" description="RNase H type-1" evidence="1">
    <location>
        <begin position="46"/>
        <end position="118"/>
    </location>
</feature>
<gene>
    <name evidence="2" type="primary">BnaC05g14740D</name>
    <name evidence="2" type="ORF">GSBRNA2T00072308001</name>
</gene>
<dbReference type="EMBL" id="LK032488">
    <property type="protein sequence ID" value="CDY41016.1"/>
    <property type="molecule type" value="Genomic_DNA"/>
</dbReference>
<dbReference type="GO" id="GO:0004523">
    <property type="term" value="F:RNA-DNA hybrid ribonuclease activity"/>
    <property type="evidence" value="ECO:0007669"/>
    <property type="project" value="InterPro"/>
</dbReference>
<evidence type="ECO:0000313" key="3">
    <source>
        <dbReference type="Proteomes" id="UP000028999"/>
    </source>
</evidence>
<accession>A0A078HTL0</accession>
<evidence type="ECO:0000313" key="2">
    <source>
        <dbReference type="EMBL" id="CDY41016.1"/>
    </source>
</evidence>
<dbReference type="AlphaFoldDB" id="A0A078HTL0"/>
<dbReference type="OMA" id="CQQLVHI"/>
<name>A0A078HTL0_BRANA</name>